<sequence length="338" mass="36933">MPKEVNRRILLVNRPKGMPEESDFKTVESPIPEPKDGEVLIRTVYLSVDPYMRGRMRDVKSYVPPFSLNEAITGGVVGQVEASEHPGYRAGDLVTGMAEWADYSVVKGEDLNRVQNDPVPASTALSVLGMPGLTAYFGLLDIGQPKKGETVVVSGAAGAVGTVVGQIAKLKGCRVVGIAGSRKKTDFLTKELGFDAAVNYKEDDVPNALKKACPNGVDIYFDNVGGEVSDAVIRLINHQARIPICGQIALYNLEKPDDGPRIQSQLLINSALMKGFIVRDYRDRFKEGMAQLTEWVSQGKIQYRENVVQGLDHTVKAFQGLFKGENLGKQLVKVSEIR</sequence>
<dbReference type="SMART" id="SM00829">
    <property type="entry name" value="PKS_ER"/>
    <property type="match status" value="1"/>
</dbReference>
<dbReference type="EMBL" id="NOWF01000007">
    <property type="protein sequence ID" value="OYD07090.1"/>
    <property type="molecule type" value="Genomic_DNA"/>
</dbReference>
<evidence type="ECO:0000256" key="1">
    <source>
        <dbReference type="ARBA" id="ARBA00023002"/>
    </source>
</evidence>
<dbReference type="Pfam" id="PF00107">
    <property type="entry name" value="ADH_zinc_N"/>
    <property type="match status" value="1"/>
</dbReference>
<evidence type="ECO:0000259" key="2">
    <source>
        <dbReference type="SMART" id="SM00829"/>
    </source>
</evidence>
<feature type="domain" description="Enoyl reductase (ER)" evidence="2">
    <location>
        <begin position="17"/>
        <end position="332"/>
    </location>
</feature>
<name>A0A235B458_9BACL</name>
<dbReference type="Pfam" id="PF16884">
    <property type="entry name" value="ADH_N_2"/>
    <property type="match status" value="1"/>
</dbReference>
<reference evidence="3 4" key="1">
    <citation type="submission" date="2017-07" db="EMBL/GenBank/DDBJ databases">
        <title>The genome sequence of Paludifilum halophilum highlights mechanisms for microbial adaptation to high salt environemnts.</title>
        <authorList>
            <person name="Belbahri L."/>
        </authorList>
    </citation>
    <scope>NUCLEOTIDE SEQUENCE [LARGE SCALE GENOMIC DNA]</scope>
    <source>
        <strain evidence="3 4">DSM 102817</strain>
    </source>
</reference>
<dbReference type="FunFam" id="3.40.50.720:FF:000121">
    <property type="entry name" value="Prostaglandin reductase 2"/>
    <property type="match status" value="1"/>
</dbReference>
<dbReference type="InterPro" id="IPR036291">
    <property type="entry name" value="NAD(P)-bd_dom_sf"/>
</dbReference>
<accession>A0A235B458</accession>
<dbReference type="CDD" id="cd05288">
    <property type="entry name" value="PGDH"/>
    <property type="match status" value="1"/>
</dbReference>
<proteinExistence type="predicted"/>
<dbReference type="SUPFAM" id="SSF50129">
    <property type="entry name" value="GroES-like"/>
    <property type="match status" value="2"/>
</dbReference>
<dbReference type="InterPro" id="IPR041694">
    <property type="entry name" value="ADH_N_2"/>
</dbReference>
<gene>
    <name evidence="3" type="ORF">CHM34_11845</name>
</gene>
<protein>
    <submittedName>
        <fullName evidence="3">NADP-dependent oxidoreductase</fullName>
    </submittedName>
</protein>
<keyword evidence="1" id="KW-0560">Oxidoreductase</keyword>
<dbReference type="RefSeq" id="WP_094264834.1">
    <property type="nucleotide sequence ID" value="NZ_NOWF01000007.1"/>
</dbReference>
<dbReference type="InterPro" id="IPR013149">
    <property type="entry name" value="ADH-like_C"/>
</dbReference>
<keyword evidence="4" id="KW-1185">Reference proteome</keyword>
<evidence type="ECO:0000313" key="3">
    <source>
        <dbReference type="EMBL" id="OYD07090.1"/>
    </source>
</evidence>
<evidence type="ECO:0000313" key="4">
    <source>
        <dbReference type="Proteomes" id="UP000215459"/>
    </source>
</evidence>
<dbReference type="OrthoDB" id="9805663at2"/>
<dbReference type="InterPro" id="IPR045010">
    <property type="entry name" value="MDR_fam"/>
</dbReference>
<dbReference type="Gene3D" id="3.40.50.720">
    <property type="entry name" value="NAD(P)-binding Rossmann-like Domain"/>
    <property type="match status" value="1"/>
</dbReference>
<dbReference type="Gene3D" id="3.90.180.10">
    <property type="entry name" value="Medium-chain alcohol dehydrogenases, catalytic domain"/>
    <property type="match status" value="1"/>
</dbReference>
<organism evidence="3 4">
    <name type="scientific">Paludifilum halophilum</name>
    <dbReference type="NCBI Taxonomy" id="1642702"/>
    <lineage>
        <taxon>Bacteria</taxon>
        <taxon>Bacillati</taxon>
        <taxon>Bacillota</taxon>
        <taxon>Bacilli</taxon>
        <taxon>Bacillales</taxon>
        <taxon>Thermoactinomycetaceae</taxon>
        <taxon>Paludifilum</taxon>
    </lineage>
</organism>
<dbReference type="PANTHER" id="PTHR43205">
    <property type="entry name" value="PROSTAGLANDIN REDUCTASE"/>
    <property type="match status" value="1"/>
</dbReference>
<dbReference type="SUPFAM" id="SSF51735">
    <property type="entry name" value="NAD(P)-binding Rossmann-fold domains"/>
    <property type="match status" value="1"/>
</dbReference>
<dbReference type="AlphaFoldDB" id="A0A235B458"/>
<dbReference type="InterPro" id="IPR011032">
    <property type="entry name" value="GroES-like_sf"/>
</dbReference>
<comment type="caution">
    <text evidence="3">The sequence shown here is derived from an EMBL/GenBank/DDBJ whole genome shotgun (WGS) entry which is preliminary data.</text>
</comment>
<dbReference type="PANTHER" id="PTHR43205:SF7">
    <property type="entry name" value="PROSTAGLANDIN REDUCTASE 1"/>
    <property type="match status" value="1"/>
</dbReference>
<dbReference type="GO" id="GO:0016628">
    <property type="term" value="F:oxidoreductase activity, acting on the CH-CH group of donors, NAD or NADP as acceptor"/>
    <property type="evidence" value="ECO:0007669"/>
    <property type="project" value="InterPro"/>
</dbReference>
<dbReference type="Proteomes" id="UP000215459">
    <property type="component" value="Unassembled WGS sequence"/>
</dbReference>
<dbReference type="InterPro" id="IPR020843">
    <property type="entry name" value="ER"/>
</dbReference>